<dbReference type="Proteomes" id="UP000265520">
    <property type="component" value="Unassembled WGS sequence"/>
</dbReference>
<name>A0A392U5P5_9FABA</name>
<keyword evidence="2" id="KW-1185">Reference proteome</keyword>
<accession>A0A392U5P5</accession>
<dbReference type="EMBL" id="LXQA010743141">
    <property type="protein sequence ID" value="MCI68799.1"/>
    <property type="molecule type" value="Genomic_DNA"/>
</dbReference>
<evidence type="ECO:0000313" key="2">
    <source>
        <dbReference type="Proteomes" id="UP000265520"/>
    </source>
</evidence>
<comment type="caution">
    <text evidence="1">The sequence shown here is derived from an EMBL/GenBank/DDBJ whole genome shotgun (WGS) entry which is preliminary data.</text>
</comment>
<dbReference type="AlphaFoldDB" id="A0A392U5P5"/>
<sequence>AAFRASDSLNCPAFRPLWNAATNISWLGLETLTVASLNLARYSRRLSLCP</sequence>
<feature type="non-terminal residue" evidence="1">
    <location>
        <position position="1"/>
    </location>
</feature>
<reference evidence="1 2" key="1">
    <citation type="journal article" date="2018" name="Front. Plant Sci.">
        <title>Red Clover (Trifolium pratense) and Zigzag Clover (T. medium) - A Picture of Genomic Similarities and Differences.</title>
        <authorList>
            <person name="Dluhosova J."/>
            <person name="Istvanek J."/>
            <person name="Nedelnik J."/>
            <person name="Repkova J."/>
        </authorList>
    </citation>
    <scope>NUCLEOTIDE SEQUENCE [LARGE SCALE GENOMIC DNA]</scope>
    <source>
        <strain evidence="2">cv. 10/8</strain>
        <tissue evidence="1">Leaf</tissue>
    </source>
</reference>
<organism evidence="1 2">
    <name type="scientific">Trifolium medium</name>
    <dbReference type="NCBI Taxonomy" id="97028"/>
    <lineage>
        <taxon>Eukaryota</taxon>
        <taxon>Viridiplantae</taxon>
        <taxon>Streptophyta</taxon>
        <taxon>Embryophyta</taxon>
        <taxon>Tracheophyta</taxon>
        <taxon>Spermatophyta</taxon>
        <taxon>Magnoliopsida</taxon>
        <taxon>eudicotyledons</taxon>
        <taxon>Gunneridae</taxon>
        <taxon>Pentapetalae</taxon>
        <taxon>rosids</taxon>
        <taxon>fabids</taxon>
        <taxon>Fabales</taxon>
        <taxon>Fabaceae</taxon>
        <taxon>Papilionoideae</taxon>
        <taxon>50 kb inversion clade</taxon>
        <taxon>NPAAA clade</taxon>
        <taxon>Hologalegina</taxon>
        <taxon>IRL clade</taxon>
        <taxon>Trifolieae</taxon>
        <taxon>Trifolium</taxon>
    </lineage>
</organism>
<evidence type="ECO:0000313" key="1">
    <source>
        <dbReference type="EMBL" id="MCI68799.1"/>
    </source>
</evidence>
<protein>
    <submittedName>
        <fullName evidence="1">Uncharacterized protein</fullName>
    </submittedName>
</protein>
<proteinExistence type="predicted"/>